<dbReference type="Pfam" id="PF03747">
    <property type="entry name" value="ADP_ribosyl_GH"/>
    <property type="match status" value="1"/>
</dbReference>
<proteinExistence type="predicted"/>
<dbReference type="SUPFAM" id="SSF101478">
    <property type="entry name" value="ADP-ribosylglycohydrolase"/>
    <property type="match status" value="1"/>
</dbReference>
<reference evidence="3 4" key="2">
    <citation type="submission" date="2024-05" db="EMBL/GenBank/DDBJ databases">
        <authorList>
            <person name="Chen Y."/>
            <person name="Shah S."/>
            <person name="Dougan E. K."/>
            <person name="Thang M."/>
            <person name="Chan C."/>
        </authorList>
    </citation>
    <scope>NUCLEOTIDE SEQUENCE [LARGE SCALE GENOMIC DNA]</scope>
</reference>
<name>A0A9P1CVC8_9DINO</name>
<evidence type="ECO:0000313" key="4">
    <source>
        <dbReference type="Proteomes" id="UP001152797"/>
    </source>
</evidence>
<evidence type="ECO:0000313" key="2">
    <source>
        <dbReference type="EMBL" id="CAI3998218.1"/>
    </source>
</evidence>
<sequence>MLRCFFCALLPLAHGGDICREEDFQLRVQHALLGALLGDSFAWNRGEVSLDQLAVAEEEEHSSHGLELMQALRVVSVEGFEFKRFSDAWRNWADYVQEAEPDRGWSPAAVEALSQLREGAPPEAAAGHYVDFGAIARLPALLLLAEHADENGLVMASQEMQRVTHENPKVLQAGEFFLRAALHLLRTPSIACTADGVAERRAAMLAALREAARCGEHFSGLVDEVLAEVSSRASLLSVTGEAFLTGTLAAMHSDHEVIGRLTSSGFAPGDEVQSEKTSFAIPAILWFVLAYDALPEALAASSALGGAAAPRGLVVALLLACHDGVGELFADARIQRLPLSFKPLLGAPVLRLCSKPGSCHESGRARLTNGVRVDAAMLPEHSTGCANRYCYRIFMRFDASHLFDHPNQPPPVDWNEEEDGPWMPPETSASCLARYFQFSTASGRHAPFGLWPANAMCQFSRDVLVWHDSFEVSVPEPLSGLIGGAVLKAGHRRVDVKLPSLSMEPKRPDWAERCTHVGRVKLPPAEWSFQESDARGSHFGQRMLEL</sequence>
<dbReference type="InterPro" id="IPR036705">
    <property type="entry name" value="Ribosyl_crysJ1_sf"/>
</dbReference>
<keyword evidence="4" id="KW-1185">Reference proteome</keyword>
<accession>A0A9P1CVC8</accession>
<dbReference type="AlphaFoldDB" id="A0A9P1CVC8"/>
<organism evidence="2">
    <name type="scientific">Cladocopium goreaui</name>
    <dbReference type="NCBI Taxonomy" id="2562237"/>
    <lineage>
        <taxon>Eukaryota</taxon>
        <taxon>Sar</taxon>
        <taxon>Alveolata</taxon>
        <taxon>Dinophyceae</taxon>
        <taxon>Suessiales</taxon>
        <taxon>Symbiodiniaceae</taxon>
        <taxon>Cladocopium</taxon>
    </lineage>
</organism>
<keyword evidence="1" id="KW-0732">Signal</keyword>
<feature type="chain" id="PRO_5043270828" evidence="1">
    <location>
        <begin position="16"/>
        <end position="546"/>
    </location>
</feature>
<comment type="caution">
    <text evidence="2">The sequence shown here is derived from an EMBL/GenBank/DDBJ whole genome shotgun (WGS) entry which is preliminary data.</text>
</comment>
<protein>
    <submittedName>
        <fullName evidence="2">Uncharacterized protein</fullName>
    </submittedName>
</protein>
<reference evidence="2" key="1">
    <citation type="submission" date="2022-10" db="EMBL/GenBank/DDBJ databases">
        <authorList>
            <person name="Chen Y."/>
            <person name="Dougan E. K."/>
            <person name="Chan C."/>
            <person name="Rhodes N."/>
            <person name="Thang M."/>
        </authorList>
    </citation>
    <scope>NUCLEOTIDE SEQUENCE</scope>
</reference>
<gene>
    <name evidence="2" type="ORF">C1SCF055_LOCUS24535</name>
</gene>
<dbReference type="EMBL" id="CAMXCT010002446">
    <property type="protein sequence ID" value="CAI3998218.1"/>
    <property type="molecule type" value="Genomic_DNA"/>
</dbReference>
<evidence type="ECO:0000256" key="1">
    <source>
        <dbReference type="SAM" id="SignalP"/>
    </source>
</evidence>
<feature type="signal peptide" evidence="1">
    <location>
        <begin position="1"/>
        <end position="15"/>
    </location>
</feature>
<evidence type="ECO:0000313" key="3">
    <source>
        <dbReference type="EMBL" id="CAL4785530.1"/>
    </source>
</evidence>
<dbReference type="OrthoDB" id="410256at2759"/>
<dbReference type="EMBL" id="CAMXCT020002446">
    <property type="protein sequence ID" value="CAL1151593.1"/>
    <property type="molecule type" value="Genomic_DNA"/>
</dbReference>
<dbReference type="EMBL" id="CAMXCT030002446">
    <property type="protein sequence ID" value="CAL4785530.1"/>
    <property type="molecule type" value="Genomic_DNA"/>
</dbReference>
<dbReference type="Proteomes" id="UP001152797">
    <property type="component" value="Unassembled WGS sequence"/>
</dbReference>
<dbReference type="InterPro" id="IPR005502">
    <property type="entry name" value="Ribosyl_crysJ1"/>
</dbReference>
<dbReference type="Gene3D" id="1.10.4080.10">
    <property type="entry name" value="ADP-ribosylation/Crystallin J1"/>
    <property type="match status" value="1"/>
</dbReference>